<dbReference type="Proteomes" id="UP000694720">
    <property type="component" value="Unplaced"/>
</dbReference>
<dbReference type="AlphaFoldDB" id="A0A8D0ZCR7"/>
<organism evidence="1 2">
    <name type="scientific">Sus scrofa</name>
    <name type="common">Pig</name>
    <dbReference type="NCBI Taxonomy" id="9823"/>
    <lineage>
        <taxon>Eukaryota</taxon>
        <taxon>Metazoa</taxon>
        <taxon>Chordata</taxon>
        <taxon>Craniata</taxon>
        <taxon>Vertebrata</taxon>
        <taxon>Euteleostomi</taxon>
        <taxon>Mammalia</taxon>
        <taxon>Eutheria</taxon>
        <taxon>Laurasiatheria</taxon>
        <taxon>Artiodactyla</taxon>
        <taxon>Suina</taxon>
        <taxon>Suidae</taxon>
        <taxon>Sus</taxon>
    </lineage>
</organism>
<protein>
    <submittedName>
        <fullName evidence="1">Uncharacterized protein</fullName>
    </submittedName>
</protein>
<dbReference type="Ensembl" id="ENSSSCT00015048236.1">
    <property type="protein sequence ID" value="ENSSSCP00015019157.1"/>
    <property type="gene ID" value="ENSSSCG00015036363.1"/>
</dbReference>
<dbReference type="PANTHER" id="PTHR19446">
    <property type="entry name" value="REVERSE TRANSCRIPTASES"/>
    <property type="match status" value="1"/>
</dbReference>
<accession>A0A8D0ZCR7</accession>
<reference evidence="1" key="1">
    <citation type="submission" date="2025-05" db="UniProtKB">
        <authorList>
            <consortium name="Ensembl"/>
        </authorList>
    </citation>
    <scope>IDENTIFICATION</scope>
</reference>
<evidence type="ECO:0000313" key="1">
    <source>
        <dbReference type="Ensembl" id="ENSSSCP00035014811.1"/>
    </source>
</evidence>
<dbReference type="Proteomes" id="UP000694726">
    <property type="component" value="Unplaced"/>
</dbReference>
<sequence>MIKALNKLGIEGTYHNTIKGIYQKSIANDIVNGEKLKAFPLRYRTRQRCLVLPLLFNIVLEVSARTYRKEKEIKASKSERKK</sequence>
<evidence type="ECO:0000313" key="2">
    <source>
        <dbReference type="Proteomes" id="UP000694720"/>
    </source>
</evidence>
<dbReference type="Ensembl" id="ENSSSCT00035037119.1">
    <property type="protein sequence ID" value="ENSSSCP00035014811.1"/>
    <property type="gene ID" value="ENSSSCG00035028051.1"/>
</dbReference>
<proteinExistence type="predicted"/>
<name>A0A8D0ZCR7_PIG</name>